<accession>A0A4Y9M6R8</accession>
<proteinExistence type="predicted"/>
<dbReference type="RefSeq" id="WP_135172594.1">
    <property type="nucleotide sequence ID" value="NZ_SPQT01000001.1"/>
</dbReference>
<organism evidence="2 3">
    <name type="scientific">Bradyrhizobium niftali</name>
    <dbReference type="NCBI Taxonomy" id="2560055"/>
    <lineage>
        <taxon>Bacteria</taxon>
        <taxon>Pseudomonadati</taxon>
        <taxon>Pseudomonadota</taxon>
        <taxon>Alphaproteobacteria</taxon>
        <taxon>Hyphomicrobiales</taxon>
        <taxon>Nitrobacteraceae</taxon>
        <taxon>Bradyrhizobium</taxon>
    </lineage>
</organism>
<evidence type="ECO:0000313" key="2">
    <source>
        <dbReference type="EMBL" id="TFV50805.1"/>
    </source>
</evidence>
<evidence type="ECO:0000313" key="3">
    <source>
        <dbReference type="Proteomes" id="UP000297966"/>
    </source>
</evidence>
<sequence length="78" mass="8515">MLEIIKNLPTRLIDCDLGLQDDPVSQILWLIVASAAGTLVYHIPEGKPNLVTQRKKSARSLQVSGSQGGFCKNENARP</sequence>
<dbReference type="AlphaFoldDB" id="A0A4Y9M6R8"/>
<dbReference type="Proteomes" id="UP000297966">
    <property type="component" value="Unassembled WGS sequence"/>
</dbReference>
<protein>
    <submittedName>
        <fullName evidence="2">Uncharacterized protein</fullName>
    </submittedName>
</protein>
<gene>
    <name evidence="2" type="ORF">E4K65_01500</name>
</gene>
<keyword evidence="3" id="KW-1185">Reference proteome</keyword>
<reference evidence="2 3" key="1">
    <citation type="submission" date="2019-03" db="EMBL/GenBank/DDBJ databases">
        <title>Bradyrhizobium diversity isolated from nodules of Chamaecrista fasciculata.</title>
        <authorList>
            <person name="Klepa M.S."/>
            <person name="Urquiaga M.O."/>
            <person name="Hungria M."/>
            <person name="Delamuta J.R."/>
        </authorList>
    </citation>
    <scope>NUCLEOTIDE SEQUENCE [LARGE SCALE GENOMIC DNA]</scope>
    <source>
        <strain evidence="2 3">CNPSo 3448</strain>
    </source>
</reference>
<comment type="caution">
    <text evidence="2">The sequence shown here is derived from an EMBL/GenBank/DDBJ whole genome shotgun (WGS) entry which is preliminary data.</text>
</comment>
<dbReference type="EMBL" id="SPQT01000001">
    <property type="protein sequence ID" value="TFV50805.1"/>
    <property type="molecule type" value="Genomic_DNA"/>
</dbReference>
<feature type="region of interest" description="Disordered" evidence="1">
    <location>
        <begin position="54"/>
        <end position="78"/>
    </location>
</feature>
<dbReference type="OrthoDB" id="8254575at2"/>
<name>A0A4Y9M6R8_9BRAD</name>
<evidence type="ECO:0000256" key="1">
    <source>
        <dbReference type="SAM" id="MobiDB-lite"/>
    </source>
</evidence>